<organism evidence="3 4">
    <name type="scientific">Lasiosphaeris hirsuta</name>
    <dbReference type="NCBI Taxonomy" id="260670"/>
    <lineage>
        <taxon>Eukaryota</taxon>
        <taxon>Fungi</taxon>
        <taxon>Dikarya</taxon>
        <taxon>Ascomycota</taxon>
        <taxon>Pezizomycotina</taxon>
        <taxon>Sordariomycetes</taxon>
        <taxon>Sordariomycetidae</taxon>
        <taxon>Sordariales</taxon>
        <taxon>Lasiosphaeriaceae</taxon>
        <taxon>Lasiosphaeris</taxon>
    </lineage>
</organism>
<dbReference type="Proteomes" id="UP001172102">
    <property type="component" value="Unassembled WGS sequence"/>
</dbReference>
<dbReference type="AlphaFoldDB" id="A0AA40A8Q0"/>
<gene>
    <name evidence="3" type="ORF">B0H67DRAFT_493740</name>
</gene>
<feature type="compositionally biased region" description="Basic and acidic residues" evidence="1">
    <location>
        <begin position="262"/>
        <end position="324"/>
    </location>
</feature>
<evidence type="ECO:0000313" key="4">
    <source>
        <dbReference type="Proteomes" id="UP001172102"/>
    </source>
</evidence>
<dbReference type="EMBL" id="JAUKUA010000005">
    <property type="protein sequence ID" value="KAK0711224.1"/>
    <property type="molecule type" value="Genomic_DNA"/>
</dbReference>
<keyword evidence="2" id="KW-0472">Membrane</keyword>
<reference evidence="3" key="1">
    <citation type="submission" date="2023-06" db="EMBL/GenBank/DDBJ databases">
        <title>Genome-scale phylogeny and comparative genomics of the fungal order Sordariales.</title>
        <authorList>
            <consortium name="Lawrence Berkeley National Laboratory"/>
            <person name="Hensen N."/>
            <person name="Bonometti L."/>
            <person name="Westerberg I."/>
            <person name="Brannstrom I.O."/>
            <person name="Guillou S."/>
            <person name="Cros-Aarteil S."/>
            <person name="Calhoun S."/>
            <person name="Haridas S."/>
            <person name="Kuo A."/>
            <person name="Mondo S."/>
            <person name="Pangilinan J."/>
            <person name="Riley R."/>
            <person name="Labutti K."/>
            <person name="Andreopoulos B."/>
            <person name="Lipzen A."/>
            <person name="Chen C."/>
            <person name="Yanf M."/>
            <person name="Daum C."/>
            <person name="Ng V."/>
            <person name="Clum A."/>
            <person name="Steindorff A."/>
            <person name="Ohm R."/>
            <person name="Martin F."/>
            <person name="Silar P."/>
            <person name="Natvig D."/>
            <person name="Lalanne C."/>
            <person name="Gautier V."/>
            <person name="Ament-Velasquez S.L."/>
            <person name="Kruys A."/>
            <person name="Hutchinson M.I."/>
            <person name="Powell A.J."/>
            <person name="Barry K."/>
            <person name="Miller A.N."/>
            <person name="Grigoriev I.V."/>
            <person name="Debuchy R."/>
            <person name="Gladieux P."/>
            <person name="Thoren M.H."/>
            <person name="Johannesson H."/>
        </authorList>
    </citation>
    <scope>NUCLEOTIDE SEQUENCE</scope>
    <source>
        <strain evidence="3">SMH4607-1</strain>
    </source>
</reference>
<keyword evidence="2" id="KW-1133">Transmembrane helix</keyword>
<name>A0AA40A8Q0_9PEZI</name>
<evidence type="ECO:0000256" key="2">
    <source>
        <dbReference type="SAM" id="Phobius"/>
    </source>
</evidence>
<proteinExistence type="predicted"/>
<keyword evidence="2" id="KW-0812">Transmembrane</keyword>
<keyword evidence="4" id="KW-1185">Reference proteome</keyword>
<protein>
    <submittedName>
        <fullName evidence="3">Peroxin 26</fullName>
    </submittedName>
</protein>
<feature type="transmembrane region" description="Helical" evidence="2">
    <location>
        <begin position="391"/>
        <end position="408"/>
    </location>
</feature>
<evidence type="ECO:0000256" key="1">
    <source>
        <dbReference type="SAM" id="MobiDB-lite"/>
    </source>
</evidence>
<evidence type="ECO:0000313" key="3">
    <source>
        <dbReference type="EMBL" id="KAK0711224.1"/>
    </source>
</evidence>
<sequence>MSSSSHIMSASISSLSSSMSSARNSSSSSQITKTYRQASTLFLTRRLPEALSTVLPLISPPPSDDPNSFFEPAPVARASRSTRIKVWSLYLTILNAILELDTDEGKDAFGAQDWRAICTKVREGEVWEEVVRNGYHGVEGDVDADVVINLATILLAHAKTQVQNQKRLEAYLAAAQTPNLDISKRFLETSPRRLRSPVKGAASGADTPRDLNARVKILELYTLHVLLRNNEWDYARDFISMSPVLDEERREAFLQALQSLREEQHEADKRESEERHRQEDQLHRDVEEARRLRAENEERERKRLEEERARREASEVDYGVERAPSHAGSSSRSSKRHSGTHPKSAPRALPSTNKAKTVAVPPSFGTKATTALANIRALVEQMARSFQTNPYVLYRTVAFIIGLLLMFSRKSVRDRVSRILGSSWDKVKATAGMGVKVSYI</sequence>
<feature type="region of interest" description="Disordered" evidence="1">
    <location>
        <begin position="262"/>
        <end position="360"/>
    </location>
</feature>
<accession>A0AA40A8Q0</accession>
<comment type="caution">
    <text evidence="3">The sequence shown here is derived from an EMBL/GenBank/DDBJ whole genome shotgun (WGS) entry which is preliminary data.</text>
</comment>